<dbReference type="FunFam" id="1.10.150.340:FF:000001">
    <property type="entry name" value="Cytosolic 5-nucleotidase 3-like"/>
    <property type="match status" value="1"/>
</dbReference>
<dbReference type="EC" id="3.1.3.5" evidence="3"/>
<dbReference type="GO" id="GO:0000166">
    <property type="term" value="F:nucleotide binding"/>
    <property type="evidence" value="ECO:0007669"/>
    <property type="project" value="UniProtKB-KW"/>
</dbReference>
<evidence type="ECO:0000256" key="8">
    <source>
        <dbReference type="ARBA" id="ARBA00023080"/>
    </source>
</evidence>
<dbReference type="GO" id="GO:0008253">
    <property type="term" value="F:5'-nucleotidase activity"/>
    <property type="evidence" value="ECO:0007669"/>
    <property type="project" value="UniProtKB-EC"/>
</dbReference>
<evidence type="ECO:0000256" key="5">
    <source>
        <dbReference type="ARBA" id="ARBA00022741"/>
    </source>
</evidence>
<evidence type="ECO:0000256" key="7">
    <source>
        <dbReference type="ARBA" id="ARBA00022842"/>
    </source>
</evidence>
<dbReference type="RefSeq" id="XP_019021346.1">
    <property type="nucleotide sequence ID" value="XM_019168083.1"/>
</dbReference>
<feature type="compositionally biased region" description="Polar residues" evidence="9">
    <location>
        <begin position="260"/>
        <end position="279"/>
    </location>
</feature>
<name>A0A0E9NK79_SAICN</name>
<evidence type="ECO:0000256" key="2">
    <source>
        <dbReference type="ARBA" id="ARBA00008389"/>
    </source>
</evidence>
<dbReference type="InterPro" id="IPR023214">
    <property type="entry name" value="HAD_sf"/>
</dbReference>
<dbReference type="EMBL" id="BACD03000030">
    <property type="protein sequence ID" value="GAO50213.1"/>
    <property type="molecule type" value="Genomic_DNA"/>
</dbReference>
<keyword evidence="5" id="KW-0547">Nucleotide-binding</keyword>
<dbReference type="OMA" id="GPERMQI"/>
<evidence type="ECO:0000313" key="10">
    <source>
        <dbReference type="EMBL" id="GAO50213.1"/>
    </source>
</evidence>
<evidence type="ECO:0000256" key="1">
    <source>
        <dbReference type="ARBA" id="ARBA00000815"/>
    </source>
</evidence>
<evidence type="ECO:0000256" key="4">
    <source>
        <dbReference type="ARBA" id="ARBA00022723"/>
    </source>
</evidence>
<dbReference type="Pfam" id="PF05822">
    <property type="entry name" value="UMPH-1"/>
    <property type="match status" value="1"/>
</dbReference>
<dbReference type="Proteomes" id="UP000033140">
    <property type="component" value="Unassembled WGS sequence"/>
</dbReference>
<keyword evidence="6" id="KW-0378">Hydrolase</keyword>
<comment type="catalytic activity">
    <reaction evidence="1">
        <text>a ribonucleoside 5'-phosphate + H2O = a ribonucleoside + phosphate</text>
        <dbReference type="Rhea" id="RHEA:12484"/>
        <dbReference type="ChEBI" id="CHEBI:15377"/>
        <dbReference type="ChEBI" id="CHEBI:18254"/>
        <dbReference type="ChEBI" id="CHEBI:43474"/>
        <dbReference type="ChEBI" id="CHEBI:58043"/>
        <dbReference type="EC" id="3.1.3.5"/>
    </reaction>
</comment>
<dbReference type="SUPFAM" id="SSF56784">
    <property type="entry name" value="HAD-like"/>
    <property type="match status" value="1"/>
</dbReference>
<keyword evidence="7" id="KW-0460">Magnesium</keyword>
<dbReference type="PANTHER" id="PTHR13045">
    <property type="entry name" value="5'-NUCLEOTIDASE"/>
    <property type="match status" value="1"/>
</dbReference>
<dbReference type="OrthoDB" id="10014216at2759"/>
<evidence type="ECO:0000256" key="9">
    <source>
        <dbReference type="SAM" id="MobiDB-lite"/>
    </source>
</evidence>
<gene>
    <name evidence="10" type="ORF">G7K_4345-t1</name>
</gene>
<dbReference type="STRING" id="698492.A0A0E9NK79"/>
<keyword evidence="11" id="KW-1185">Reference proteome</keyword>
<evidence type="ECO:0000256" key="6">
    <source>
        <dbReference type="ARBA" id="ARBA00022801"/>
    </source>
</evidence>
<dbReference type="InterPro" id="IPR006434">
    <property type="entry name" value="Pyrimidine_nucleotidase_eu"/>
</dbReference>
<reference evidence="10 11" key="2">
    <citation type="journal article" date="2014" name="J. Gen. Appl. Microbiol.">
        <title>The early diverging ascomycetous budding yeast Saitoella complicata has three histone deacetylases belonging to the Clr6, Hos2, and Rpd3 lineages.</title>
        <authorList>
            <person name="Nishida H."/>
            <person name="Matsumoto T."/>
            <person name="Kondo S."/>
            <person name="Hamamoto M."/>
            <person name="Yoshikawa H."/>
        </authorList>
    </citation>
    <scope>NUCLEOTIDE SEQUENCE [LARGE SCALE GENOMIC DNA]</scope>
    <source>
        <strain evidence="10 11">NRRL Y-17804</strain>
    </source>
</reference>
<dbReference type="GO" id="GO:0005737">
    <property type="term" value="C:cytoplasm"/>
    <property type="evidence" value="ECO:0007669"/>
    <property type="project" value="InterPro"/>
</dbReference>
<feature type="region of interest" description="Disordered" evidence="9">
    <location>
        <begin position="257"/>
        <end position="280"/>
    </location>
</feature>
<dbReference type="AlphaFoldDB" id="A0A0E9NK79"/>
<organism evidence="10 11">
    <name type="scientific">Saitoella complicata (strain BCRC 22490 / CBS 7301 / JCM 7358 / NBRC 10748 / NRRL Y-17804)</name>
    <dbReference type="NCBI Taxonomy" id="698492"/>
    <lineage>
        <taxon>Eukaryota</taxon>
        <taxon>Fungi</taxon>
        <taxon>Dikarya</taxon>
        <taxon>Ascomycota</taxon>
        <taxon>Taphrinomycotina</taxon>
        <taxon>Taphrinomycotina incertae sedis</taxon>
        <taxon>Saitoella</taxon>
    </lineage>
</organism>
<evidence type="ECO:0000256" key="3">
    <source>
        <dbReference type="ARBA" id="ARBA00012643"/>
    </source>
</evidence>
<comment type="caution">
    <text evidence="10">The sequence shown here is derived from an EMBL/GenBank/DDBJ whole genome shotgun (WGS) entry which is preliminary data.</text>
</comment>
<dbReference type="Gene3D" id="3.40.50.1000">
    <property type="entry name" value="HAD superfamily/HAD-like"/>
    <property type="match status" value="1"/>
</dbReference>
<reference evidence="10 11" key="3">
    <citation type="journal article" date="2015" name="Genome Announc.">
        <title>Draft Genome Sequence of the Archiascomycetous Yeast Saitoella complicata.</title>
        <authorList>
            <person name="Yamauchi K."/>
            <person name="Kondo S."/>
            <person name="Hamamoto M."/>
            <person name="Takahashi Y."/>
            <person name="Ogura Y."/>
            <person name="Hayashi T."/>
            <person name="Nishida H."/>
        </authorList>
    </citation>
    <scope>NUCLEOTIDE SEQUENCE [LARGE SCALE GENOMIC DNA]</scope>
    <source>
        <strain evidence="10 11">NRRL Y-17804</strain>
    </source>
</reference>
<dbReference type="InterPro" id="IPR036412">
    <property type="entry name" value="HAD-like_sf"/>
</dbReference>
<comment type="similarity">
    <text evidence="2">Belongs to the pyrimidine 5'-nucleotidase family.</text>
</comment>
<accession>A0A0E9NK79</accession>
<proteinExistence type="inferred from homology"/>
<evidence type="ECO:0000313" key="11">
    <source>
        <dbReference type="Proteomes" id="UP000033140"/>
    </source>
</evidence>
<dbReference type="PANTHER" id="PTHR13045:SF0">
    <property type="entry name" value="7-METHYLGUANOSINE PHOSPHATE-SPECIFIC 5'-NUCLEOTIDASE"/>
    <property type="match status" value="1"/>
</dbReference>
<protein>
    <recommendedName>
        <fullName evidence="3">5'-nucleotidase</fullName>
        <ecNumber evidence="3">3.1.3.5</ecNumber>
    </recommendedName>
</protein>
<dbReference type="SFLD" id="SFLDS00003">
    <property type="entry name" value="Haloacid_Dehalogenase"/>
    <property type="match status" value="1"/>
</dbReference>
<dbReference type="GO" id="GO:0000287">
    <property type="term" value="F:magnesium ion binding"/>
    <property type="evidence" value="ECO:0007669"/>
    <property type="project" value="InterPro"/>
</dbReference>
<keyword evidence="8" id="KW-0546">Nucleotide metabolism</keyword>
<reference evidence="10 11" key="1">
    <citation type="journal article" date="2011" name="J. Gen. Appl. Microbiol.">
        <title>Draft genome sequencing of the enigmatic yeast Saitoella complicata.</title>
        <authorList>
            <person name="Nishida H."/>
            <person name="Hamamoto M."/>
            <person name="Sugiyama J."/>
        </authorList>
    </citation>
    <scope>NUCLEOTIDE SEQUENCE [LARGE SCALE GENOMIC DNA]</scope>
    <source>
        <strain evidence="10 11">NRRL Y-17804</strain>
    </source>
</reference>
<sequence length="352" mass="39288">MTQPPLIDPSMLSMDDPMFNPAPPKPIDFTFAASNLIDCSLEIGAIYSKDPESLHRKVERILADGGENLHIISDFDMTLTKYWIKDRKTGEKRRGVSSHGVMKYMPGMTLELLEKEDALVEKYYPIEMSPHLTVAQKIPHMEAWWNSAHDILASINLSRSDLTSTLKNYPFQFREGAKELLHAAHERGVEVSVFSAGVGDVIVEGMKPLGVPITQDLSAKGEGVVKVVANRMKWTGDEPEDKCVGFHDPLIHSFNKGEHTLSSPSEPTEPNVPTSTSHRPNVLLLGDSLGDIHMKDGYPHKNSLSVGFLNVDEDMWLDRYLEVFDVVISGEDESMDWVSFLIGSLSVKEEKN</sequence>
<dbReference type="SFLD" id="SFLDG01128">
    <property type="entry name" value="C1.4:_5'-Nucleotidase_Like"/>
    <property type="match status" value="1"/>
</dbReference>
<keyword evidence="4" id="KW-0479">Metal-binding</keyword>
<dbReference type="Gene3D" id="1.10.150.340">
    <property type="entry name" value="Pyrimidine 5'-nucleotidase (UMPH-1), N-terminal domain"/>
    <property type="match status" value="1"/>
</dbReference>
<dbReference type="GO" id="GO:0009117">
    <property type="term" value="P:nucleotide metabolic process"/>
    <property type="evidence" value="ECO:0007669"/>
    <property type="project" value="UniProtKB-KW"/>
</dbReference>